<comment type="caution">
    <text evidence="2">The sequence shown here is derived from an EMBL/GenBank/DDBJ whole genome shotgun (WGS) entry which is preliminary data.</text>
</comment>
<dbReference type="Proteomes" id="UP000604661">
    <property type="component" value="Unassembled WGS sequence"/>
</dbReference>
<gene>
    <name evidence="2" type="ORF">H6G95_17670</name>
</gene>
<dbReference type="InterPro" id="IPR036514">
    <property type="entry name" value="SGNH_hydro_sf"/>
</dbReference>
<keyword evidence="2" id="KW-0378">Hydrolase</keyword>
<dbReference type="RefSeq" id="WP_190895994.1">
    <property type="nucleotide sequence ID" value="NZ_JACJTE010000018.1"/>
</dbReference>
<dbReference type="SUPFAM" id="SSF52266">
    <property type="entry name" value="SGNH hydrolase"/>
    <property type="match status" value="1"/>
</dbReference>
<dbReference type="EMBL" id="JACJTE010000018">
    <property type="protein sequence ID" value="MBD2562410.1"/>
    <property type="molecule type" value="Genomic_DNA"/>
</dbReference>
<protein>
    <submittedName>
        <fullName evidence="2">SGNH/GDSL hydrolase family protein</fullName>
    </submittedName>
</protein>
<dbReference type="Gene3D" id="3.40.50.1110">
    <property type="entry name" value="SGNH hydrolase"/>
    <property type="match status" value="1"/>
</dbReference>
<dbReference type="InterPro" id="IPR013830">
    <property type="entry name" value="SGNH_hydro"/>
</dbReference>
<name>A0ABR8EXH1_NOSLI</name>
<evidence type="ECO:0000313" key="3">
    <source>
        <dbReference type="Proteomes" id="UP000604661"/>
    </source>
</evidence>
<sequence length="323" mass="36170">MKVALIVILAVVVGLFVVAEIGLRSLFGFGNPLIYIGDEQIGYLLAPNQRTRRFGNRIEINEYSMRGSPIKKTVAPSGLRVLLLGDSIANGGWWTDQTNTISTMLMHSLASSTNSNYQEVEVLNASANSWGPRNELAYLQKFSNFNAQAVVLLINTDDLFATPPTSLPVGRDRNYPDSKPPLALVEVWQRYIVKQKPIADMKAVQNEAGDRVGFNLEAIGKIQALTRQSNSQFLLVMTPLLREIGEPGPRDYEITARHRLNDFTRAKQINYIDFLPIFNSTTNPQGMYHDHIHLNLQGNKFVSEVMVRSLLEILRGVPLPQSY</sequence>
<proteinExistence type="predicted"/>
<feature type="domain" description="SGNH hydrolase-type esterase" evidence="1">
    <location>
        <begin position="83"/>
        <end position="300"/>
    </location>
</feature>
<organism evidence="2 3">
    <name type="scientific">Nostoc linckia FACHB-391</name>
    <dbReference type="NCBI Taxonomy" id="2692906"/>
    <lineage>
        <taxon>Bacteria</taxon>
        <taxon>Bacillati</taxon>
        <taxon>Cyanobacteriota</taxon>
        <taxon>Cyanophyceae</taxon>
        <taxon>Nostocales</taxon>
        <taxon>Nostocaceae</taxon>
        <taxon>Nostoc</taxon>
    </lineage>
</organism>
<keyword evidence="3" id="KW-1185">Reference proteome</keyword>
<evidence type="ECO:0000259" key="1">
    <source>
        <dbReference type="Pfam" id="PF13472"/>
    </source>
</evidence>
<evidence type="ECO:0000313" key="2">
    <source>
        <dbReference type="EMBL" id="MBD2562410.1"/>
    </source>
</evidence>
<accession>A0ABR8EXH1</accession>
<dbReference type="Pfam" id="PF13472">
    <property type="entry name" value="Lipase_GDSL_2"/>
    <property type="match status" value="1"/>
</dbReference>
<dbReference type="GO" id="GO:0016787">
    <property type="term" value="F:hydrolase activity"/>
    <property type="evidence" value="ECO:0007669"/>
    <property type="project" value="UniProtKB-KW"/>
</dbReference>
<reference evidence="2 3" key="1">
    <citation type="journal article" date="2020" name="ISME J.">
        <title>Comparative genomics reveals insights into cyanobacterial evolution and habitat adaptation.</title>
        <authorList>
            <person name="Chen M.Y."/>
            <person name="Teng W.K."/>
            <person name="Zhao L."/>
            <person name="Hu C.X."/>
            <person name="Zhou Y.K."/>
            <person name="Han B.P."/>
            <person name="Song L.R."/>
            <person name="Shu W.S."/>
        </authorList>
    </citation>
    <scope>NUCLEOTIDE SEQUENCE [LARGE SCALE GENOMIC DNA]</scope>
    <source>
        <strain evidence="2 3">FACHB-391</strain>
    </source>
</reference>